<dbReference type="Pfam" id="PF07435">
    <property type="entry name" value="YycH"/>
    <property type="match status" value="1"/>
</dbReference>
<dbReference type="PATRIC" id="fig|1218508.4.peg.46"/>
<evidence type="ECO:0000256" key="1">
    <source>
        <dbReference type="SAM" id="Phobius"/>
    </source>
</evidence>
<organism evidence="3 4">
    <name type="scientific">Bombilactobacillus mellis</name>
    <dbReference type="NCBI Taxonomy" id="1218508"/>
    <lineage>
        <taxon>Bacteria</taxon>
        <taxon>Bacillati</taxon>
        <taxon>Bacillota</taxon>
        <taxon>Bacilli</taxon>
        <taxon>Lactobacillales</taxon>
        <taxon>Lactobacillaceae</taxon>
        <taxon>Bombilactobacillus</taxon>
    </lineage>
</organism>
<gene>
    <name evidence="3" type="ORF">JG29_00450</name>
</gene>
<evidence type="ECO:0000259" key="2">
    <source>
        <dbReference type="Pfam" id="PF07435"/>
    </source>
</evidence>
<evidence type="ECO:0000313" key="4">
    <source>
        <dbReference type="Proteomes" id="UP000033695"/>
    </source>
</evidence>
<dbReference type="STRING" id="1218508.JG29_00450"/>
<accession>A0A0F4KYC2</accession>
<feature type="transmembrane region" description="Helical" evidence="1">
    <location>
        <begin position="7"/>
        <end position="28"/>
    </location>
</feature>
<dbReference type="Proteomes" id="UP000033695">
    <property type="component" value="Unassembled WGS sequence"/>
</dbReference>
<feature type="domain" description="Regulatory protein YycH" evidence="2">
    <location>
        <begin position="11"/>
        <end position="428"/>
    </location>
</feature>
<dbReference type="CDD" id="cd15787">
    <property type="entry name" value="YycH_N"/>
    <property type="match status" value="1"/>
</dbReference>
<keyword evidence="4" id="KW-1185">Reference proteome</keyword>
<protein>
    <recommendedName>
        <fullName evidence="2">Regulatory protein YycH domain-containing protein</fullName>
    </recommendedName>
</protein>
<reference evidence="3 4" key="1">
    <citation type="submission" date="2014-12" db="EMBL/GenBank/DDBJ databases">
        <title>Comparative genomics of the lactic acid bacteria isolated from the honey bee gut.</title>
        <authorList>
            <person name="Ellegaard K.M."/>
            <person name="Tamarit D."/>
            <person name="Javelind E."/>
            <person name="Olofsson T."/>
            <person name="Andersson S.G."/>
            <person name="Vasquez A."/>
        </authorList>
    </citation>
    <scope>NUCLEOTIDE SEQUENCE [LARGE SCALE GENOMIC DNA]</scope>
    <source>
        <strain evidence="3 4">Hon2</strain>
    </source>
</reference>
<keyword evidence="1" id="KW-0812">Transmembrane</keyword>
<comment type="caution">
    <text evidence="3">The sequence shown here is derived from an EMBL/GenBank/DDBJ whole genome shotgun (WGS) entry which is preliminary data.</text>
</comment>
<dbReference type="HOGENOM" id="CLU_037125_1_0_9"/>
<dbReference type="InterPro" id="IPR009996">
    <property type="entry name" value="YycH"/>
</dbReference>
<keyword evidence="1" id="KW-0472">Membrane</keyword>
<proteinExistence type="predicted"/>
<dbReference type="Gene3D" id="3.10.450.310">
    <property type="match status" value="1"/>
</dbReference>
<keyword evidence="1" id="KW-1133">Transmembrane helix</keyword>
<name>A0A0F4KYC2_9LACO</name>
<dbReference type="RefSeq" id="WP_045921971.1">
    <property type="nucleotide sequence ID" value="NZ_JBHTHW010000004.1"/>
</dbReference>
<dbReference type="AlphaFoldDB" id="A0A0F4KYC2"/>
<evidence type="ECO:0000313" key="3">
    <source>
        <dbReference type="EMBL" id="KJY51003.1"/>
    </source>
</evidence>
<sequence>MKRISGIFLRVFLIIAIIISLILSWLIWTNNAKYQQGVQVGTIQTVNRRSVVTTKSMNEIFSPTKIIINDTHSQRLIYNYKYSTVREIFQQIKQARLSRPRQIAVNDSVRYQKLLHQKNSLQLVYPTTLTINTIAHLISQKRLQQNPDADIDRIVLILQGQQQQLYFLSDHNFAIYKVRQRHLNYRRIHKLVQDNNFSALVDTQVHDHAVHLLFLKPITLKPVSYLITKQSNNNYISNLLNSKQGSDITTHKINDRIIYRNGMYRLLDVDSRNDLVNFVDYSKTDIPDNVPDILNESYRALVKIGNPLNGTYLYNYDRKNQNLIFRNYVEGFPIFQQSKNGTVKVEFSHNGQNLLFSKKILQVPVPAEQKSIRLPATSDIITGLKDNGYNIHDIQKITIGYKWSDDSQNREIVDLTPAYYVKMNNQWKTYADWIN</sequence>
<dbReference type="EMBL" id="JXBZ01000002">
    <property type="protein sequence ID" value="KJY51003.1"/>
    <property type="molecule type" value="Genomic_DNA"/>
</dbReference>